<proteinExistence type="inferred from homology"/>
<dbReference type="Pfam" id="PF03175">
    <property type="entry name" value="DNA_pol_B_2"/>
    <property type="match status" value="2"/>
</dbReference>
<evidence type="ECO:0000256" key="11">
    <source>
        <dbReference type="ARBA" id="ARBA00022705"/>
    </source>
</evidence>
<dbReference type="GO" id="GO:0005525">
    <property type="term" value="F:GTP binding"/>
    <property type="evidence" value="ECO:0007669"/>
    <property type="project" value="UniProtKB-KW"/>
</dbReference>
<comment type="similarity">
    <text evidence="6">Belongs to the TRAFAC class TrmE-Era-EngA-EngB-Septin-like GTPase superfamily. AIG1/Toc34/Toc159-like paraseptin GTPase family. IAN subfamily.</text>
</comment>
<comment type="subcellular location">
    <subcellularLocation>
        <location evidence="3">Cytoplasm</location>
        <location evidence="3">Cytosol</location>
    </subcellularLocation>
    <subcellularLocation>
        <location evidence="2">Endoplasmic reticulum</location>
    </subcellularLocation>
    <subcellularLocation>
        <location evidence="4">Golgi apparatus</location>
    </subcellularLocation>
    <subcellularLocation>
        <location evidence="1">Mitochondrion</location>
    </subcellularLocation>
</comment>
<organism evidence="26 27">
    <name type="scientific">Cirrhinus mrigala</name>
    <name type="common">Mrigala</name>
    <dbReference type="NCBI Taxonomy" id="683832"/>
    <lineage>
        <taxon>Eukaryota</taxon>
        <taxon>Metazoa</taxon>
        <taxon>Chordata</taxon>
        <taxon>Craniata</taxon>
        <taxon>Vertebrata</taxon>
        <taxon>Euteleostomi</taxon>
        <taxon>Actinopterygii</taxon>
        <taxon>Neopterygii</taxon>
        <taxon>Teleostei</taxon>
        <taxon>Ostariophysi</taxon>
        <taxon>Cypriniformes</taxon>
        <taxon>Cyprinidae</taxon>
        <taxon>Labeoninae</taxon>
        <taxon>Labeonini</taxon>
        <taxon>Cirrhinus</taxon>
    </lineage>
</organism>
<dbReference type="FunFam" id="3.40.50.300:FF:000536">
    <property type="entry name" value="GTPase IMAP family member 8"/>
    <property type="match status" value="1"/>
</dbReference>
<dbReference type="PANTHER" id="PTHR33568">
    <property type="entry name" value="DNA POLYMERASE"/>
    <property type="match status" value="1"/>
</dbReference>
<evidence type="ECO:0000256" key="8">
    <source>
        <dbReference type="ARBA" id="ARBA00022490"/>
    </source>
</evidence>
<dbReference type="Gene3D" id="3.90.1600.10">
    <property type="entry name" value="Palm domain of DNA polymerase"/>
    <property type="match status" value="1"/>
</dbReference>
<evidence type="ECO:0000313" key="26">
    <source>
        <dbReference type="EMBL" id="KAL0151479.1"/>
    </source>
</evidence>
<evidence type="ECO:0000256" key="23">
    <source>
        <dbReference type="ARBA" id="ARBA00077278"/>
    </source>
</evidence>
<dbReference type="GO" id="GO:0005739">
    <property type="term" value="C:mitochondrion"/>
    <property type="evidence" value="ECO:0007669"/>
    <property type="project" value="UniProtKB-SubCell"/>
</dbReference>
<dbReference type="GO" id="GO:0006260">
    <property type="term" value="P:DNA replication"/>
    <property type="evidence" value="ECO:0007669"/>
    <property type="project" value="UniProtKB-KW"/>
</dbReference>
<keyword evidence="12" id="KW-0677">Repeat</keyword>
<dbReference type="InterPro" id="IPR023211">
    <property type="entry name" value="DNA_pol_palm_dom_sf"/>
</dbReference>
<protein>
    <recommendedName>
        <fullName evidence="22">GTPase IMAP family member 8</fullName>
        <ecNumber evidence="7">2.7.7.7</ecNumber>
    </recommendedName>
    <alternativeName>
        <fullName evidence="23">Immune-associated nucleotide-binding protein 9</fullName>
    </alternativeName>
</protein>
<keyword evidence="11" id="KW-0235">DNA replication</keyword>
<evidence type="ECO:0000256" key="21">
    <source>
        <dbReference type="ARBA" id="ARBA00056809"/>
    </source>
</evidence>
<evidence type="ECO:0000256" key="3">
    <source>
        <dbReference type="ARBA" id="ARBA00004514"/>
    </source>
</evidence>
<evidence type="ECO:0000256" key="20">
    <source>
        <dbReference type="ARBA" id="ARBA00049244"/>
    </source>
</evidence>
<keyword evidence="9" id="KW-0808">Transferase</keyword>
<dbReference type="SUPFAM" id="SSF56672">
    <property type="entry name" value="DNA/RNA polymerases"/>
    <property type="match status" value="1"/>
</dbReference>
<feature type="region of interest" description="Disordered" evidence="24">
    <location>
        <begin position="841"/>
        <end position="952"/>
    </location>
</feature>
<feature type="domain" description="AIG1-type G" evidence="25">
    <location>
        <begin position="233"/>
        <end position="434"/>
    </location>
</feature>
<keyword evidence="16" id="KW-0333">Golgi apparatus</keyword>
<gene>
    <name evidence="26" type="ORF">M9458_053265</name>
</gene>
<dbReference type="GO" id="GO:0005783">
    <property type="term" value="C:endoplasmic reticulum"/>
    <property type="evidence" value="ECO:0007669"/>
    <property type="project" value="UniProtKB-SubCell"/>
</dbReference>
<evidence type="ECO:0000256" key="7">
    <source>
        <dbReference type="ARBA" id="ARBA00012417"/>
    </source>
</evidence>
<evidence type="ECO:0000256" key="9">
    <source>
        <dbReference type="ARBA" id="ARBA00022679"/>
    </source>
</evidence>
<evidence type="ECO:0000256" key="18">
    <source>
        <dbReference type="ARBA" id="ARBA00023128"/>
    </source>
</evidence>
<comment type="caution">
    <text evidence="26">The sequence shown here is derived from an EMBL/GenBank/DDBJ whole genome shotgun (WGS) entry which is preliminary data.</text>
</comment>
<reference evidence="26 27" key="1">
    <citation type="submission" date="2024-05" db="EMBL/GenBank/DDBJ databases">
        <title>Genome sequencing and assembly of Indian major carp, Cirrhinus mrigala (Hamilton, 1822).</title>
        <authorList>
            <person name="Mohindra V."/>
            <person name="Chowdhury L.M."/>
            <person name="Lal K."/>
            <person name="Jena J.K."/>
        </authorList>
    </citation>
    <scope>NUCLEOTIDE SEQUENCE [LARGE SCALE GENOMIC DNA]</scope>
    <source>
        <strain evidence="26">CM1030</strain>
        <tissue evidence="26">Blood</tissue>
    </source>
</reference>
<dbReference type="PANTHER" id="PTHR33568:SF3">
    <property type="entry name" value="DNA-DIRECTED DNA POLYMERASE"/>
    <property type="match status" value="1"/>
</dbReference>
<dbReference type="GO" id="GO:0003887">
    <property type="term" value="F:DNA-directed DNA polymerase activity"/>
    <property type="evidence" value="ECO:0007669"/>
    <property type="project" value="UniProtKB-KW"/>
</dbReference>
<feature type="region of interest" description="Disordered" evidence="24">
    <location>
        <begin position="1158"/>
        <end position="1180"/>
    </location>
</feature>
<dbReference type="Gene3D" id="3.40.50.300">
    <property type="entry name" value="P-loop containing nucleotide triphosphate hydrolases"/>
    <property type="match status" value="2"/>
</dbReference>
<sequence>MSSDEYKPRIMGIEVWVPECVKLNLVVCGSNRELRSFISNLILNQSKRRSELSSECARRDVELHGRLISLVELPALFSTQLSEEEVMRQTHHCVSLCHPGVHVFIIIIPDAPINNEDKGEMEKIQRIFSSRINKHIMILIKQNSEHQTEKLNKETQSVFESFGGRHHFIGSTTQVSVLMEKLEQMVEENSGDCFSTETLMEAQMEKLLKFDVMKNRIHSLETWFQSQDSREREDDLRIVMLGKTGVGKSSTGNTILGRNMFKAETSQESVTKVCQRETAEINSRHITVIDTPGLFDTELSNEVIQREISNCIPMILPGPHVFIIVLNLGQRFTQEEVNSVKIIQETFGENSLKYTMVLFTRGDDLNDKTIEQCLGKPESDLNQLIELCGNRFHVFNNKETGDQTQVTDLLQKIDNMVKANGGSYYSCKMFREMEREKQEHQKKILTEKVEQVIREKEELINKHEEEKKKMKMMMEEERQNHEKERKKKEEEFREKEEKYKRDIKDMEEQKRNIQEELKREREEWEKQKQQERQRREEEEEKWRKKEQAMWDEYNQKLKQGEERMEREKDNLRSKHEEERERIKMMMDEERQTHDKERKRREEEFREREEQYKTEMKREREEWEKQKQQDRQKRDEEEERRRKKEEETLDEHYEKIKQGSERMQQETENLQLKHKEEIEKMKKMMEDEQKRREEEYIKREEQYKAEIQRREEEKEKWRKKEQAMSDEYNQRLKREEERMEREKDHLRSKHEEEKEGMKMKMDEERQNYDKERKRREEEFREREEQYKTEMKREQEEWEKQKQQERQRREKEEEKWRKKEQETSDEYYQRLKEVKERMMKKLEEEQKRRDEKFTEKEEQYKKDIKDIKEQERKIQKELKREREEWEKQKQQERQRRDEEEERRRKKEKKTLDEHEKLTRETEKMQREREDLQIKHDEEKEKMMKMMEAKQKKREEELIAKGEQYKRDIKDIEGQERKMREKMKREQEEWEKQKQQKRQREEEEKENHRFYEPYLGTPEVLHTNKHGLETIVNEIIALNTGARPPQPDVGVQTRQISDITASEAREIRTENKGSLACLRQIVNRYPAVTPPTGQDPLAGQIALTAEVHGAVQRYTIPHQPVVVDPRDTAPAIPGPSGCFVKTIPPPQVFPDGSVGVVFKRQESPSTSRRVGQDVPASVKVQPRAEKKTIRRELWVILGPPERKRQRQSVEEPTTWNENFVQAWDSCDMNQVSSVEQAPELNQPPEISEIAVNSDVDADNLPSNQEEYKNQLQNDVNKEILNSLNMVVKNQKRIIEDQARFNQTVTTTLQKHRIILKQIIAMQKRHDGGHERTACDQEMTVTLLNELLGAEPPPEPIFDSEQFVNSQHAGEVAEAPPEAIFDFDFDQFVNSQHAGEVAEAPPEPIFDFDFDLEQFVNSQQIGEGLGSHPHRTLDLTDPNMGLTQDEIESLVREGGDVDGYTVIPRARFNGLEIHRIINLREISSTNLADYTVFLHDTLSEIVAFSRLLGGDGSLINITLRGASLTSDVNTLLSQGNDYSVDLFTDQLEKIMQSNSDVQFDESLNLRVSIARSKNGGARRKIRDLAHDEVIRKNRLHLFIPMNTSSNLCFAICLAHFLNPQKPHTELESVASSLQKAVGYTDQHNVALNITLFERMLNIKIVVFYRSNTGELEKYTNTDVPHHKTVFLYLHDNHYFMIKNLHAFIGTSYTCEYCYSGFNSRRDHRCRYTCDVCNAPECHLYPKKTKHCVDCLRYCRSDYCFEMHKKPPPGHQFAQCDVTKYCRKCNRRYHVNGTKPKPHKCPADQCPHCGEGLVADGVHQCFIQPVKMKKPDTKYIYFDFETRYENGKHVANFLCAITYDGEEFVAEGPDCVHRLIKKFRRPRYHNFTWIAHNASGFDNFILLEYFTRMGIAPKITMQGCRLIFMYDDAFKQRFIDSYSFIPMRLANTPVAFNLPNAEKGYFPHHFNRVENDSYVGPYPAKDFYGYATMSNKDRAEFDEWEVCMKYRDEFIQCTCLDPFNYTTLAATCMAIFKTHYLPKDTIALTRNNAYINQNKTYSNASIEWLEYIAKSRCVDIQHALNHGEVSFGKYYVDVFYIDGTTKKAFEFAGCFYHGCAHCYNPNDLNPLLKVPYGLLRRQFDDKLEILKHAYGLHTEVQWECSWTRAKQSDANVIAFMSTYKHPERLNPRDALFGGRTNAFKLYHKAAEGEVIRYVDFTSLYPFCQATKCFPIGHPQIIFKDFGNLENYYGLIKATVLPPRKLLHPTLPVRLSGKLLFPLCRSCAEQQNQTLPCMHTDEERAIHGCWVSIELLKAIEKGYVVVKVDEVWHFPQRSETLFCDYVKTFLQFKQESSGFPKDVVTDGDKESYVRDYFEKEGINLNMDKIELNPARRSIMKLILNSLWGRFCLREGLTTTEIVKDPEEFARHIFGTEHEIRRFSFVSDTVAIVQWSYENGKAAPTRDVNVFLGAFTTAHARLELYDVMERLGDRLLYCDTDSHIYTAKDGEYEPPLGPYLGDLTDEVGPGDHITLFSSAGPKSYGYATAKGKVCMKVKGITLNAVNSEVITLDSLIGLVDHYVTERDNSLHVLAHNDTIVRNKKNLTLHNKSFVKKFKVVYDKRVLLPDFTTLPYGF</sequence>
<feature type="compositionally biased region" description="Basic and acidic residues" evidence="24">
    <location>
        <begin position="643"/>
        <end position="674"/>
    </location>
</feature>
<keyword evidence="18" id="KW-0496">Mitochondrion</keyword>
<dbReference type="InterPro" id="IPR012337">
    <property type="entry name" value="RNaseH-like_sf"/>
</dbReference>
<evidence type="ECO:0000256" key="12">
    <source>
        <dbReference type="ARBA" id="ARBA00022737"/>
    </source>
</evidence>
<evidence type="ECO:0000256" key="22">
    <source>
        <dbReference type="ARBA" id="ARBA00073539"/>
    </source>
</evidence>
<dbReference type="GO" id="GO:0005794">
    <property type="term" value="C:Golgi apparatus"/>
    <property type="evidence" value="ECO:0007669"/>
    <property type="project" value="UniProtKB-SubCell"/>
</dbReference>
<dbReference type="InterPro" id="IPR006703">
    <property type="entry name" value="G_AIG1"/>
</dbReference>
<dbReference type="InterPro" id="IPR004868">
    <property type="entry name" value="DNA-dir_DNA_pol_B_mt/vir"/>
</dbReference>
<evidence type="ECO:0000256" key="19">
    <source>
        <dbReference type="ARBA" id="ARBA00023134"/>
    </source>
</evidence>
<evidence type="ECO:0000313" key="27">
    <source>
        <dbReference type="Proteomes" id="UP001529510"/>
    </source>
</evidence>
<keyword evidence="17" id="KW-0238">DNA-binding</keyword>
<evidence type="ECO:0000259" key="25">
    <source>
        <dbReference type="PROSITE" id="PS51720"/>
    </source>
</evidence>
<feature type="region of interest" description="Disordered" evidence="24">
    <location>
        <begin position="707"/>
        <end position="822"/>
    </location>
</feature>
<comment type="function">
    <text evidence="21">Exerts an anti-apoptotic effect in the immune system and is involved in responses to infections.</text>
</comment>
<evidence type="ECO:0000256" key="14">
    <source>
        <dbReference type="ARBA" id="ARBA00022824"/>
    </source>
</evidence>
<dbReference type="GO" id="GO:0003677">
    <property type="term" value="F:DNA binding"/>
    <property type="evidence" value="ECO:0007669"/>
    <property type="project" value="UniProtKB-KW"/>
</dbReference>
<dbReference type="Proteomes" id="UP001529510">
    <property type="component" value="Unassembled WGS sequence"/>
</dbReference>
<feature type="region of interest" description="Disordered" evidence="24">
    <location>
        <begin position="472"/>
        <end position="674"/>
    </location>
</feature>
<evidence type="ECO:0000256" key="17">
    <source>
        <dbReference type="ARBA" id="ARBA00023125"/>
    </source>
</evidence>
<evidence type="ECO:0000256" key="4">
    <source>
        <dbReference type="ARBA" id="ARBA00004555"/>
    </source>
</evidence>
<keyword evidence="13" id="KW-0547">Nucleotide-binding</keyword>
<keyword evidence="8" id="KW-0963">Cytoplasm</keyword>
<keyword evidence="27" id="KW-1185">Reference proteome</keyword>
<keyword evidence="19" id="KW-0342">GTP-binding</keyword>
<evidence type="ECO:0000256" key="24">
    <source>
        <dbReference type="SAM" id="MobiDB-lite"/>
    </source>
</evidence>
<dbReference type="EC" id="2.7.7.7" evidence="7"/>
<evidence type="ECO:0000256" key="2">
    <source>
        <dbReference type="ARBA" id="ARBA00004240"/>
    </source>
</evidence>
<comment type="catalytic activity">
    <reaction evidence="20">
        <text>DNA(n) + a 2'-deoxyribonucleoside 5'-triphosphate = DNA(n+1) + diphosphate</text>
        <dbReference type="Rhea" id="RHEA:22508"/>
        <dbReference type="Rhea" id="RHEA-COMP:17339"/>
        <dbReference type="Rhea" id="RHEA-COMP:17340"/>
        <dbReference type="ChEBI" id="CHEBI:33019"/>
        <dbReference type="ChEBI" id="CHEBI:61560"/>
        <dbReference type="ChEBI" id="CHEBI:173112"/>
        <dbReference type="EC" id="2.7.7.7"/>
    </reaction>
</comment>
<keyword evidence="15" id="KW-0239">DNA-directed DNA polymerase</keyword>
<feature type="compositionally biased region" description="Basic and acidic residues" evidence="24">
    <location>
        <begin position="907"/>
        <end position="952"/>
    </location>
</feature>
<name>A0ABD0MR63_CIRMR</name>
<dbReference type="Pfam" id="PF04548">
    <property type="entry name" value="AIG1"/>
    <property type="match status" value="2"/>
</dbReference>
<keyword evidence="10" id="KW-0548">Nucleotidyltransferase</keyword>
<dbReference type="InterPro" id="IPR027417">
    <property type="entry name" value="P-loop_NTPase"/>
</dbReference>
<evidence type="ECO:0000256" key="16">
    <source>
        <dbReference type="ARBA" id="ARBA00023034"/>
    </source>
</evidence>
<dbReference type="SUPFAM" id="SSF53098">
    <property type="entry name" value="Ribonuclease H-like"/>
    <property type="match status" value="1"/>
</dbReference>
<dbReference type="EMBL" id="JAMKFB020000245">
    <property type="protein sequence ID" value="KAL0151479.1"/>
    <property type="molecule type" value="Genomic_DNA"/>
</dbReference>
<dbReference type="GO" id="GO:0005829">
    <property type="term" value="C:cytosol"/>
    <property type="evidence" value="ECO:0007669"/>
    <property type="project" value="UniProtKB-SubCell"/>
</dbReference>
<evidence type="ECO:0000256" key="5">
    <source>
        <dbReference type="ARBA" id="ARBA00005755"/>
    </source>
</evidence>
<dbReference type="SUPFAM" id="SSF52540">
    <property type="entry name" value="P-loop containing nucleoside triphosphate hydrolases"/>
    <property type="match status" value="1"/>
</dbReference>
<evidence type="ECO:0000256" key="6">
    <source>
        <dbReference type="ARBA" id="ARBA00008535"/>
    </source>
</evidence>
<dbReference type="InterPro" id="IPR043502">
    <property type="entry name" value="DNA/RNA_pol_sf"/>
</dbReference>
<comment type="similarity">
    <text evidence="5">Belongs to the DNA polymerase type-B family.</text>
</comment>
<dbReference type="CDD" id="cd01852">
    <property type="entry name" value="AIG1"/>
    <property type="match status" value="1"/>
</dbReference>
<evidence type="ECO:0000256" key="10">
    <source>
        <dbReference type="ARBA" id="ARBA00022695"/>
    </source>
</evidence>
<evidence type="ECO:0000256" key="15">
    <source>
        <dbReference type="ARBA" id="ARBA00022932"/>
    </source>
</evidence>
<evidence type="ECO:0000256" key="1">
    <source>
        <dbReference type="ARBA" id="ARBA00004173"/>
    </source>
</evidence>
<dbReference type="PROSITE" id="PS51720">
    <property type="entry name" value="G_AIG1"/>
    <property type="match status" value="1"/>
</dbReference>
<feature type="region of interest" description="Disordered" evidence="24">
    <location>
        <begin position="967"/>
        <end position="1004"/>
    </location>
</feature>
<accession>A0ABD0MR63</accession>
<evidence type="ECO:0000256" key="13">
    <source>
        <dbReference type="ARBA" id="ARBA00022741"/>
    </source>
</evidence>
<feature type="compositionally biased region" description="Basic and acidic residues" evidence="24">
    <location>
        <begin position="841"/>
        <end position="895"/>
    </location>
</feature>
<keyword evidence="14" id="KW-0256">Endoplasmic reticulum</keyword>
<feature type="compositionally biased region" description="Basic and acidic residues" evidence="24">
    <location>
        <begin position="472"/>
        <end position="634"/>
    </location>
</feature>